<keyword evidence="9" id="KW-0378">Hydrolase</keyword>
<evidence type="ECO:0000256" key="15">
    <source>
        <dbReference type="PIRSR" id="PIRSR634015-1"/>
    </source>
</evidence>
<dbReference type="InterPro" id="IPR042097">
    <property type="entry name" value="Aminopeptidase_N-like_N_sf"/>
</dbReference>
<evidence type="ECO:0000256" key="13">
    <source>
        <dbReference type="ARBA" id="ARBA00031416"/>
    </source>
</evidence>
<dbReference type="Pfam" id="PF09127">
    <property type="entry name" value="Leuk-A4-hydro_C"/>
    <property type="match status" value="1"/>
</dbReference>
<feature type="binding site" evidence="17">
    <location>
        <position position="449"/>
    </location>
    <ligand>
        <name>Zn(2+)</name>
        <dbReference type="ChEBI" id="CHEBI:29105"/>
        <note>catalytic</note>
    </ligand>
</feature>
<dbReference type="InterPro" id="IPR027268">
    <property type="entry name" value="Peptidase_M4/M1_CTD_sf"/>
</dbReference>
<evidence type="ECO:0000256" key="18">
    <source>
        <dbReference type="SAM" id="MobiDB-lite"/>
    </source>
</evidence>
<dbReference type="CDD" id="cd09599">
    <property type="entry name" value="M1_LTA4H"/>
    <property type="match status" value="1"/>
</dbReference>
<keyword evidence="21" id="KW-1185">Reference proteome</keyword>
<dbReference type="PANTHER" id="PTHR45726">
    <property type="entry name" value="LEUKOTRIENE A-4 HYDROLASE"/>
    <property type="match status" value="1"/>
</dbReference>
<evidence type="ECO:0000256" key="14">
    <source>
        <dbReference type="ARBA" id="ARBA00071930"/>
    </source>
</evidence>
<dbReference type="GO" id="GO:0008270">
    <property type="term" value="F:zinc ion binding"/>
    <property type="evidence" value="ECO:0007669"/>
    <property type="project" value="InterPro"/>
</dbReference>
<dbReference type="InterPro" id="IPR001930">
    <property type="entry name" value="Peptidase_M1"/>
</dbReference>
<keyword evidence="11" id="KW-0482">Metalloprotease</keyword>
<feature type="compositionally biased region" description="Low complexity" evidence="18">
    <location>
        <begin position="72"/>
        <end position="83"/>
    </location>
</feature>
<dbReference type="Pfam" id="PF17900">
    <property type="entry name" value="Peptidase_M1_N"/>
    <property type="match status" value="1"/>
</dbReference>
<dbReference type="FunFam" id="3.30.2010.30:FF:000001">
    <property type="entry name" value="Leukotriene A(4) hydrolase"/>
    <property type="match status" value="1"/>
</dbReference>
<sequence length="769" mass="83485">MFSRVHSTLARRTRCALHSHFLSTNLARLPSVSERPAALPLIAQAIRPSSSFPAARGPTAFQRPLSSARLLASHPASTSSAHSQQLQPFSSSTAPATPAPAPTAAPSLDMSAVVKDHSSQSNFHELRVVHSSYELDVDFERRVLEGYVELDAVAQVPAPSQLVLDTRDLSITAVHLLPLPLPGEQQGQEQGHPAADPVPLEFNLGERHKVLGSPLVIRLPPALAPSLQQPGGRVRVALRFATCPSSSALQWLSPQQTAGGSHPYLFTQCQAIHARALVPCQDSPGAKMSYDAVVRVPYPLTALMSAVPREEAGQGQGQGEQPDVPHLASVQHPYPTRTFAFMQKVPIAPYLVALAVGELESRELGPRTRVWSEPSMVEAGAHEFADTGSYLEAGEAIAGEYVWGRYDLLLLPPSFPYGGMENPCLTFVTPTLLAGDRSLTNVVAHEIAHSWTGNLVTNASWEHFWLNEGFTVFLERKIVGRLRGPAAFHFHAAQGALTLEAELARLGPDHPHTALVPDLSGGVDPDDVFSSIPYEKGFYFLFYLQELVGGPEVFDPFLSAYISAHRHRTLTSGQFRDFFLNYFKDVPASRTVDWDTWLYAPGPPPATNTYDTSLAQAAYDLASKWHTCDVIGLGSDGPPGASPADVSGWSSEQLVAFLKRLGQLRAPQPMHKRTTARLAELYGIYESKNTEIRFAFFKLAIPAKDEAAMSAASDMLRSQGRMKFLRPLYRALFSQGGPVGRQLALDTFAAAGASYHPIAQKMVAADLGL</sequence>
<evidence type="ECO:0000256" key="8">
    <source>
        <dbReference type="ARBA" id="ARBA00022723"/>
    </source>
</evidence>
<reference evidence="20 21" key="1">
    <citation type="journal article" date="2021" name="Sci. Rep.">
        <title>Genome sequencing of the multicellular alga Astrephomene provides insights into convergent evolution of germ-soma differentiation.</title>
        <authorList>
            <person name="Yamashita S."/>
            <person name="Yamamoto K."/>
            <person name="Matsuzaki R."/>
            <person name="Suzuki S."/>
            <person name="Yamaguchi H."/>
            <person name="Hirooka S."/>
            <person name="Minakuchi Y."/>
            <person name="Miyagishima S."/>
            <person name="Kawachi M."/>
            <person name="Toyoda A."/>
            <person name="Nozaki H."/>
        </authorList>
    </citation>
    <scope>NUCLEOTIDE SEQUENCE [LARGE SCALE GENOMIC DNA]</scope>
    <source>
        <strain evidence="20 21">NIES-4017</strain>
    </source>
</reference>
<name>A0AAD3DWK0_9CHLO</name>
<dbReference type="SUPFAM" id="SSF48371">
    <property type="entry name" value="ARM repeat"/>
    <property type="match status" value="1"/>
</dbReference>
<gene>
    <name evidence="20" type="ORF">Agub_g11207</name>
</gene>
<feature type="domain" description="Peptidase M1 leukotriene A4 hydrolase/aminopeptidase C-terminal" evidence="19">
    <location>
        <begin position="613"/>
        <end position="767"/>
    </location>
</feature>
<dbReference type="GO" id="GO:0006508">
    <property type="term" value="P:proteolysis"/>
    <property type="evidence" value="ECO:0007669"/>
    <property type="project" value="UniProtKB-KW"/>
</dbReference>
<evidence type="ECO:0000259" key="19">
    <source>
        <dbReference type="SMART" id="SM01263"/>
    </source>
</evidence>
<evidence type="ECO:0000256" key="12">
    <source>
        <dbReference type="ARBA" id="ARBA00030177"/>
    </source>
</evidence>
<dbReference type="GO" id="GO:0005829">
    <property type="term" value="C:cytosol"/>
    <property type="evidence" value="ECO:0007669"/>
    <property type="project" value="TreeGrafter"/>
</dbReference>
<evidence type="ECO:0000256" key="16">
    <source>
        <dbReference type="PIRSR" id="PIRSR634015-2"/>
    </source>
</evidence>
<feature type="binding site" evidence="16">
    <location>
        <begin position="721"/>
        <end position="723"/>
    </location>
    <ligand>
        <name>a peptide</name>
        <dbReference type="ChEBI" id="CHEBI:60466"/>
    </ligand>
</feature>
<keyword evidence="7" id="KW-0645">Protease</keyword>
<dbReference type="PRINTS" id="PR00756">
    <property type="entry name" value="ALADIPTASE"/>
</dbReference>
<proteinExistence type="inferred from homology"/>
<comment type="similarity">
    <text evidence="4">Belongs to the peptidase M1 family.</text>
</comment>
<keyword evidence="8 17" id="KW-0479">Metal-binding</keyword>
<keyword evidence="10 17" id="KW-0862">Zinc</keyword>
<comment type="caution">
    <text evidence="20">The sequence shown here is derived from an EMBL/GenBank/DDBJ whole genome shotgun (WGS) entry which is preliminary data.</text>
</comment>
<dbReference type="GO" id="GO:0008237">
    <property type="term" value="F:metallopeptidase activity"/>
    <property type="evidence" value="ECO:0007669"/>
    <property type="project" value="UniProtKB-KW"/>
</dbReference>
<dbReference type="Gene3D" id="2.60.40.1730">
    <property type="entry name" value="tricorn interacting facor f3 domain"/>
    <property type="match status" value="1"/>
</dbReference>
<evidence type="ECO:0000256" key="7">
    <source>
        <dbReference type="ARBA" id="ARBA00022670"/>
    </source>
</evidence>
<evidence type="ECO:0000313" key="20">
    <source>
        <dbReference type="EMBL" id="GFR49183.1"/>
    </source>
</evidence>
<evidence type="ECO:0000256" key="11">
    <source>
        <dbReference type="ARBA" id="ARBA00023049"/>
    </source>
</evidence>
<comment type="cofactor">
    <cofactor evidence="17">
        <name>Zn(2+)</name>
        <dbReference type="ChEBI" id="CHEBI:29105"/>
    </cofactor>
    <text evidence="17">Binds 1 zinc ion per subunit.</text>
</comment>
<accession>A0AAD3DWK0</accession>
<comment type="catalytic activity">
    <reaction evidence="1">
        <text>an epoxide + H2O = an ethanediol</text>
        <dbReference type="Rhea" id="RHEA:19037"/>
        <dbReference type="ChEBI" id="CHEBI:15377"/>
        <dbReference type="ChEBI" id="CHEBI:32955"/>
        <dbReference type="ChEBI" id="CHEBI:140594"/>
        <dbReference type="EC" id="3.3.2.10"/>
    </reaction>
</comment>
<protein>
    <recommendedName>
        <fullName evidence="14">Leucine aminopeptidase</fullName>
        <ecNumber evidence="5">3.3.2.10</ecNumber>
    </recommendedName>
    <alternativeName>
        <fullName evidence="12">Epoxide hydrolase</fullName>
    </alternativeName>
    <alternativeName>
        <fullName evidence="13">Leukotriene A-4 hydrolase homolog</fullName>
    </alternativeName>
</protein>
<feature type="region of interest" description="Disordered" evidence="18">
    <location>
        <begin position="72"/>
        <end position="106"/>
    </location>
</feature>
<dbReference type="GO" id="GO:0004301">
    <property type="term" value="F:epoxide hydrolase activity"/>
    <property type="evidence" value="ECO:0007669"/>
    <property type="project" value="UniProtKB-EC"/>
</dbReference>
<dbReference type="InterPro" id="IPR015211">
    <property type="entry name" value="Peptidase_M1_C"/>
</dbReference>
<evidence type="ECO:0000256" key="9">
    <source>
        <dbReference type="ARBA" id="ARBA00022801"/>
    </source>
</evidence>
<dbReference type="InterPro" id="IPR038502">
    <property type="entry name" value="M1_LTA-4_hydro/amino_C_sf"/>
</dbReference>
<comment type="function">
    <text evidence="2">Aminopeptidase that preferentially cleaves di- and tripeptides. Also has low epoxide hydrolase activity (in vitro). Can hydrolyze the epoxide leukotriene LTA(4) but it forms preferentially 5,6-dihydroxy-7,9,11,14-eicosatetraenoic acid rather than the cytokine leukotriene B(4) as the product compared to the homologous mammalian enzyme (in vitro).</text>
</comment>
<dbReference type="InterPro" id="IPR049980">
    <property type="entry name" value="LTA4H_cat"/>
</dbReference>
<feature type="binding site" evidence="16">
    <location>
        <begin position="268"/>
        <end position="270"/>
    </location>
    <ligand>
        <name>a peptide</name>
        <dbReference type="ChEBI" id="CHEBI:60466"/>
    </ligand>
</feature>
<evidence type="ECO:0000256" key="17">
    <source>
        <dbReference type="PIRSR" id="PIRSR634015-3"/>
    </source>
</evidence>
<dbReference type="Pfam" id="PF01433">
    <property type="entry name" value="Peptidase_M1"/>
    <property type="match status" value="1"/>
</dbReference>
<evidence type="ECO:0000256" key="6">
    <source>
        <dbReference type="ARBA" id="ARBA00022490"/>
    </source>
</evidence>
<dbReference type="SUPFAM" id="SSF63737">
    <property type="entry name" value="Leukotriene A4 hydrolase N-terminal domain"/>
    <property type="match status" value="1"/>
</dbReference>
<dbReference type="PANTHER" id="PTHR45726:SF3">
    <property type="entry name" value="LEUKOTRIENE A-4 HYDROLASE"/>
    <property type="match status" value="1"/>
</dbReference>
<feature type="active site" description="Proton acceptor" evidence="15">
    <location>
        <position position="446"/>
    </location>
</feature>
<dbReference type="SUPFAM" id="SSF55486">
    <property type="entry name" value="Metalloproteases ('zincins'), catalytic domain"/>
    <property type="match status" value="1"/>
</dbReference>
<feature type="binding site" evidence="16">
    <location>
        <begin position="416"/>
        <end position="421"/>
    </location>
    <ligand>
        <name>a peptide</name>
        <dbReference type="ChEBI" id="CHEBI:60466"/>
    </ligand>
</feature>
<evidence type="ECO:0000256" key="3">
    <source>
        <dbReference type="ARBA" id="ARBA00004496"/>
    </source>
</evidence>
<keyword evidence="6" id="KW-0963">Cytoplasm</keyword>
<dbReference type="EMBL" id="BMAR01000028">
    <property type="protein sequence ID" value="GFR49183.1"/>
    <property type="molecule type" value="Genomic_DNA"/>
</dbReference>
<dbReference type="SMART" id="SM01263">
    <property type="entry name" value="Leuk-A4-hydro_C"/>
    <property type="match status" value="1"/>
</dbReference>
<dbReference type="InterPro" id="IPR045357">
    <property type="entry name" value="Aminopeptidase_N-like_N"/>
</dbReference>
<organism evidence="20 21">
    <name type="scientific">Astrephomene gubernaculifera</name>
    <dbReference type="NCBI Taxonomy" id="47775"/>
    <lineage>
        <taxon>Eukaryota</taxon>
        <taxon>Viridiplantae</taxon>
        <taxon>Chlorophyta</taxon>
        <taxon>core chlorophytes</taxon>
        <taxon>Chlorophyceae</taxon>
        <taxon>CS clade</taxon>
        <taxon>Chlamydomonadales</taxon>
        <taxon>Astrephomenaceae</taxon>
        <taxon>Astrephomene</taxon>
    </lineage>
</organism>
<evidence type="ECO:0000256" key="10">
    <source>
        <dbReference type="ARBA" id="ARBA00022833"/>
    </source>
</evidence>
<feature type="active site" description="Proton donor" evidence="15">
    <location>
        <position position="534"/>
    </location>
</feature>
<dbReference type="InterPro" id="IPR016024">
    <property type="entry name" value="ARM-type_fold"/>
</dbReference>
<evidence type="ECO:0000313" key="21">
    <source>
        <dbReference type="Proteomes" id="UP001054857"/>
    </source>
</evidence>
<evidence type="ECO:0000256" key="5">
    <source>
        <dbReference type="ARBA" id="ARBA00013006"/>
    </source>
</evidence>
<feature type="binding site" evidence="17">
    <location>
        <position position="445"/>
    </location>
    <ligand>
        <name>Zn(2+)</name>
        <dbReference type="ChEBI" id="CHEBI:29105"/>
        <note>catalytic</note>
    </ligand>
</feature>
<dbReference type="Gene3D" id="1.10.390.10">
    <property type="entry name" value="Neutral Protease Domain 2"/>
    <property type="match status" value="1"/>
</dbReference>
<dbReference type="AlphaFoldDB" id="A0AAD3DWK0"/>
<dbReference type="Gene3D" id="3.30.2010.30">
    <property type="match status" value="1"/>
</dbReference>
<evidence type="ECO:0000256" key="1">
    <source>
        <dbReference type="ARBA" id="ARBA00001268"/>
    </source>
</evidence>
<dbReference type="Proteomes" id="UP001054857">
    <property type="component" value="Unassembled WGS sequence"/>
</dbReference>
<evidence type="ECO:0000256" key="4">
    <source>
        <dbReference type="ARBA" id="ARBA00010136"/>
    </source>
</evidence>
<dbReference type="FunFam" id="1.10.390.10:FF:000003">
    <property type="entry name" value="Leukotriene A(4) hydrolase"/>
    <property type="match status" value="1"/>
</dbReference>
<dbReference type="Gene3D" id="1.25.40.320">
    <property type="entry name" value="Peptidase M1, leukotriene A4 hydrolase/aminopeptidase C-terminal domain"/>
    <property type="match status" value="1"/>
</dbReference>
<dbReference type="InterPro" id="IPR014782">
    <property type="entry name" value="Peptidase_M1_dom"/>
</dbReference>
<evidence type="ECO:0000256" key="2">
    <source>
        <dbReference type="ARBA" id="ARBA00002142"/>
    </source>
</evidence>
<dbReference type="EC" id="3.3.2.10" evidence="5"/>
<comment type="subcellular location">
    <subcellularLocation>
        <location evidence="3">Cytoplasm</location>
    </subcellularLocation>
</comment>
<feature type="binding site" evidence="17">
    <location>
        <position position="468"/>
    </location>
    <ligand>
        <name>Zn(2+)</name>
        <dbReference type="ChEBI" id="CHEBI:29105"/>
        <note>catalytic</note>
    </ligand>
</feature>
<dbReference type="InterPro" id="IPR034015">
    <property type="entry name" value="M1_LTA4H"/>
</dbReference>